<reference evidence="3" key="1">
    <citation type="journal article" date="2023" name="Commun. Biol.">
        <title>Genome analysis of Parmales, the sister group of diatoms, reveals the evolutionary specialization of diatoms from phago-mixotrophs to photoautotrophs.</title>
        <authorList>
            <person name="Ban H."/>
            <person name="Sato S."/>
            <person name="Yoshikawa S."/>
            <person name="Yamada K."/>
            <person name="Nakamura Y."/>
            <person name="Ichinomiya M."/>
            <person name="Sato N."/>
            <person name="Blanc-Mathieu R."/>
            <person name="Endo H."/>
            <person name="Kuwata A."/>
            <person name="Ogata H."/>
        </authorList>
    </citation>
    <scope>NUCLEOTIDE SEQUENCE [LARGE SCALE GENOMIC DNA]</scope>
</reference>
<dbReference type="AlphaFoldDB" id="A0A9W7L8Q2"/>
<dbReference type="Proteomes" id="UP001165065">
    <property type="component" value="Unassembled WGS sequence"/>
</dbReference>
<feature type="region of interest" description="Disordered" evidence="1">
    <location>
        <begin position="51"/>
        <end position="90"/>
    </location>
</feature>
<evidence type="ECO:0000313" key="2">
    <source>
        <dbReference type="EMBL" id="GMI40833.1"/>
    </source>
</evidence>
<feature type="compositionally biased region" description="Polar residues" evidence="1">
    <location>
        <begin position="147"/>
        <end position="156"/>
    </location>
</feature>
<evidence type="ECO:0000313" key="3">
    <source>
        <dbReference type="Proteomes" id="UP001165065"/>
    </source>
</evidence>
<dbReference type="OrthoDB" id="10457646at2759"/>
<name>A0A9W7L8Q2_9STRA</name>
<dbReference type="EMBL" id="BRYA01000137">
    <property type="protein sequence ID" value="GMI40833.1"/>
    <property type="molecule type" value="Genomic_DNA"/>
</dbReference>
<proteinExistence type="predicted"/>
<organism evidence="2 3">
    <name type="scientific">Triparma columacea</name>
    <dbReference type="NCBI Taxonomy" id="722753"/>
    <lineage>
        <taxon>Eukaryota</taxon>
        <taxon>Sar</taxon>
        <taxon>Stramenopiles</taxon>
        <taxon>Ochrophyta</taxon>
        <taxon>Bolidophyceae</taxon>
        <taxon>Parmales</taxon>
        <taxon>Triparmaceae</taxon>
        <taxon>Triparma</taxon>
    </lineage>
</organism>
<sequence length="156" mass="18175">MNSIYQRTPQKERVKRFNRLSEAMVGQPKSQGAEQFYDLPDLWNKKSFNKRFTMRPQTSRRQQTQRLPPSRLSNQNMAKAKKKQKDYSALKKEIREREKGCKTGKWAIFENNKGVLVGDISKLAENLRQEVKRAKRDAGFFDDDSSSPETSLATML</sequence>
<gene>
    <name evidence="2" type="ORF">TrCOL_g11028</name>
</gene>
<protein>
    <submittedName>
        <fullName evidence="2">Uncharacterized protein</fullName>
    </submittedName>
</protein>
<feature type="compositionally biased region" description="Low complexity" evidence="1">
    <location>
        <begin position="55"/>
        <end position="72"/>
    </location>
</feature>
<keyword evidence="3" id="KW-1185">Reference proteome</keyword>
<accession>A0A9W7L8Q2</accession>
<feature type="region of interest" description="Disordered" evidence="1">
    <location>
        <begin position="135"/>
        <end position="156"/>
    </location>
</feature>
<comment type="caution">
    <text evidence="2">The sequence shown here is derived from an EMBL/GenBank/DDBJ whole genome shotgun (WGS) entry which is preliminary data.</text>
</comment>
<evidence type="ECO:0000256" key="1">
    <source>
        <dbReference type="SAM" id="MobiDB-lite"/>
    </source>
</evidence>